<name>A0A5C6CD78_9BACT</name>
<feature type="transmembrane region" description="Helical" evidence="8">
    <location>
        <begin position="560"/>
        <end position="580"/>
    </location>
</feature>
<feature type="transmembrane region" description="Helical" evidence="8">
    <location>
        <begin position="319"/>
        <end position="340"/>
    </location>
</feature>
<dbReference type="Proteomes" id="UP000316304">
    <property type="component" value="Unassembled WGS sequence"/>
</dbReference>
<keyword evidence="11" id="KW-1185">Reference proteome</keyword>
<evidence type="ECO:0000313" key="10">
    <source>
        <dbReference type="EMBL" id="TWU22520.1"/>
    </source>
</evidence>
<reference evidence="10 11" key="1">
    <citation type="submission" date="2019-02" db="EMBL/GenBank/DDBJ databases">
        <title>Deep-cultivation of Planctomycetes and their phenomic and genomic characterization uncovers novel biology.</title>
        <authorList>
            <person name="Wiegand S."/>
            <person name="Jogler M."/>
            <person name="Boedeker C."/>
            <person name="Pinto D."/>
            <person name="Vollmers J."/>
            <person name="Rivas-Marin E."/>
            <person name="Kohn T."/>
            <person name="Peeters S.H."/>
            <person name="Heuer A."/>
            <person name="Rast P."/>
            <person name="Oberbeckmann S."/>
            <person name="Bunk B."/>
            <person name="Jeske O."/>
            <person name="Meyerdierks A."/>
            <person name="Storesund J.E."/>
            <person name="Kallscheuer N."/>
            <person name="Luecker S."/>
            <person name="Lage O.M."/>
            <person name="Pohl T."/>
            <person name="Merkel B.J."/>
            <person name="Hornburger P."/>
            <person name="Mueller R.-W."/>
            <person name="Bruemmer F."/>
            <person name="Labrenz M."/>
            <person name="Spormann A.M."/>
            <person name="Op Den Camp H."/>
            <person name="Overmann J."/>
            <person name="Amann R."/>
            <person name="Jetten M.S.M."/>
            <person name="Mascher T."/>
            <person name="Medema M.H."/>
            <person name="Devos D.P."/>
            <person name="Kaster A.-K."/>
            <person name="Ovreas L."/>
            <person name="Rohde M."/>
            <person name="Galperin M.Y."/>
            <person name="Jogler C."/>
        </authorList>
    </citation>
    <scope>NUCLEOTIDE SEQUENCE [LARGE SCALE GENOMIC DNA]</scope>
    <source>
        <strain evidence="10 11">Pla52o</strain>
    </source>
</reference>
<dbReference type="AlphaFoldDB" id="A0A5C6CD78"/>
<feature type="transmembrane region" description="Helical" evidence="8">
    <location>
        <begin position="426"/>
        <end position="449"/>
    </location>
</feature>
<dbReference type="InterPro" id="IPR052175">
    <property type="entry name" value="ComplexI-like_HydComp"/>
</dbReference>
<dbReference type="PANTHER" id="PTHR42682:SF4">
    <property type="entry name" value="NADH-UBIQUINONE_PLASTOQUINONE"/>
    <property type="match status" value="1"/>
</dbReference>
<feature type="transmembrane region" description="Helical" evidence="8">
    <location>
        <begin position="192"/>
        <end position="217"/>
    </location>
</feature>
<proteinExistence type="predicted"/>
<feature type="transmembrane region" description="Helical" evidence="8">
    <location>
        <begin position="150"/>
        <end position="172"/>
    </location>
</feature>
<dbReference type="GO" id="GO:0005886">
    <property type="term" value="C:plasma membrane"/>
    <property type="evidence" value="ECO:0007669"/>
    <property type="project" value="UniProtKB-SubCell"/>
</dbReference>
<keyword evidence="5 10" id="KW-0560">Oxidoreductase</keyword>
<dbReference type="EMBL" id="SJPT01000005">
    <property type="protein sequence ID" value="TWU22520.1"/>
    <property type="molecule type" value="Genomic_DNA"/>
</dbReference>
<evidence type="ECO:0000256" key="5">
    <source>
        <dbReference type="ARBA" id="ARBA00023002"/>
    </source>
</evidence>
<evidence type="ECO:0000256" key="2">
    <source>
        <dbReference type="ARBA" id="ARBA00022475"/>
    </source>
</evidence>
<evidence type="ECO:0000313" key="11">
    <source>
        <dbReference type="Proteomes" id="UP000316304"/>
    </source>
</evidence>
<feature type="transmembrane region" description="Helical" evidence="8">
    <location>
        <begin position="34"/>
        <end position="59"/>
    </location>
</feature>
<evidence type="ECO:0000256" key="6">
    <source>
        <dbReference type="ARBA" id="ARBA00023136"/>
    </source>
</evidence>
<evidence type="ECO:0000256" key="3">
    <source>
        <dbReference type="ARBA" id="ARBA00022692"/>
    </source>
</evidence>
<feature type="transmembrane region" description="Helical" evidence="8">
    <location>
        <begin position="469"/>
        <end position="490"/>
    </location>
</feature>
<comment type="caution">
    <text evidence="10">The sequence shown here is derived from an EMBL/GenBank/DDBJ whole genome shotgun (WGS) entry which is preliminary data.</text>
</comment>
<feature type="transmembrane region" description="Helical" evidence="8">
    <location>
        <begin position="390"/>
        <end position="414"/>
    </location>
</feature>
<comment type="subcellular location">
    <subcellularLocation>
        <location evidence="1">Cell membrane</location>
        <topology evidence="1">Multi-pass membrane protein</topology>
    </subcellularLocation>
    <subcellularLocation>
        <location evidence="7">Membrane</location>
        <topology evidence="7">Multi-pass membrane protein</topology>
    </subcellularLocation>
</comment>
<keyword evidence="6 8" id="KW-0472">Membrane</keyword>
<feature type="transmembrane region" description="Helical" evidence="8">
    <location>
        <begin position="112"/>
        <end position="138"/>
    </location>
</feature>
<protein>
    <submittedName>
        <fullName evidence="10">Hydrogenase-4 component B</fullName>
        <ecNumber evidence="10">1.-.-.-</ecNumber>
    </submittedName>
</protein>
<feature type="domain" description="NADH:quinone oxidoreductase/Mrp antiporter transmembrane" evidence="9">
    <location>
        <begin position="117"/>
        <end position="382"/>
    </location>
</feature>
<dbReference type="EC" id="1.-.-.-" evidence="10"/>
<evidence type="ECO:0000259" key="9">
    <source>
        <dbReference type="Pfam" id="PF00361"/>
    </source>
</evidence>
<organism evidence="10 11">
    <name type="scientific">Novipirellula galeiformis</name>
    <dbReference type="NCBI Taxonomy" id="2528004"/>
    <lineage>
        <taxon>Bacteria</taxon>
        <taxon>Pseudomonadati</taxon>
        <taxon>Planctomycetota</taxon>
        <taxon>Planctomycetia</taxon>
        <taxon>Pirellulales</taxon>
        <taxon>Pirellulaceae</taxon>
        <taxon>Novipirellula</taxon>
    </lineage>
</organism>
<evidence type="ECO:0000256" key="7">
    <source>
        <dbReference type="RuleBase" id="RU000320"/>
    </source>
</evidence>
<dbReference type="OrthoDB" id="9807568at2"/>
<dbReference type="InterPro" id="IPR001750">
    <property type="entry name" value="ND/Mrp_TM"/>
</dbReference>
<keyword evidence="2" id="KW-1003">Cell membrane</keyword>
<evidence type="ECO:0000256" key="1">
    <source>
        <dbReference type="ARBA" id="ARBA00004651"/>
    </source>
</evidence>
<dbReference type="RefSeq" id="WP_146595680.1">
    <property type="nucleotide sequence ID" value="NZ_SJPT01000005.1"/>
</dbReference>
<evidence type="ECO:0000256" key="4">
    <source>
        <dbReference type="ARBA" id="ARBA00022989"/>
    </source>
</evidence>
<dbReference type="PANTHER" id="PTHR42682">
    <property type="entry name" value="HYDROGENASE-4 COMPONENT F"/>
    <property type="match status" value="1"/>
</dbReference>
<dbReference type="Pfam" id="PF00361">
    <property type="entry name" value="Proton_antipo_M"/>
    <property type="match status" value="1"/>
</dbReference>
<keyword evidence="3 7" id="KW-0812">Transmembrane</keyword>
<feature type="transmembrane region" description="Helical" evidence="8">
    <location>
        <begin position="352"/>
        <end position="370"/>
    </location>
</feature>
<accession>A0A5C6CD78</accession>
<evidence type="ECO:0000256" key="8">
    <source>
        <dbReference type="SAM" id="Phobius"/>
    </source>
</evidence>
<keyword evidence="4 8" id="KW-1133">Transmembrane helix</keyword>
<feature type="transmembrane region" description="Helical" evidence="8">
    <location>
        <begin position="286"/>
        <end position="307"/>
    </location>
</feature>
<gene>
    <name evidence="10" type="primary">hyfB_3</name>
    <name evidence="10" type="ORF">Pla52o_35790</name>
</gene>
<dbReference type="GO" id="GO:0016491">
    <property type="term" value="F:oxidoreductase activity"/>
    <property type="evidence" value="ECO:0007669"/>
    <property type="project" value="UniProtKB-KW"/>
</dbReference>
<feature type="transmembrane region" description="Helical" evidence="8">
    <location>
        <begin position="71"/>
        <end position="92"/>
    </location>
</feature>
<feature type="transmembrane region" description="Helical" evidence="8">
    <location>
        <begin position="258"/>
        <end position="279"/>
    </location>
</feature>
<sequence>MNETLLLLTILFPLVLIAAWPLQSTRSKLQRFTAWAPLPAILLSIVASDFAVDLPWLLLGSRLGLDATGQIFLAFTSILWLAAGIYANAYLAKDAARDRFDLFHLITMLGNLGVIVSQDMGSFLLFYTVMSLAAYGLIIHDRQPASLRAGHVYITLAVLGEVLLFWAVILTAQQTDSLYFDGLAEKLAVSPFRRVIVGLVVVGFGIKLGLMPLHFWLPLAHPAAPTPASAVLSGAIIKTGLLGMLRFLPLGALAMNDWGGACIVAGLTSTFLAVLFGLTHDNPKTVLAYSSVSQMGLVGVMIGIAMMTPQSWPIVSTAILVYATHHAIAKASLFLGVGVAQSEMKTAWQRRWVNVGLIIAAFSLAGLPLTTGYAAKMALKESGSVLAEPWAAALAWILPLTGITTALLVSRFLYLVRPNRSHSHGVLTPAIAIPWAILTVCVVLLFFVLRWSLPTEATWFSLAAYKVWAATWPILTAAVMVLLVLFGGGLRRPLQILRIPAGDLVVPLTLAMNQCGRAWKFLAIIETSMIRKHSNRLVAKLAFSCKRLIDSLTRGFENDAVAGILIGVIAALLFALNVLLS</sequence>